<sequence>MRHHVTTRTRELSGLTVARVDVAVSALVSTSDTAATSDTGRVVA</sequence>
<keyword evidence="2" id="KW-1185">Reference proteome</keyword>
<accession>A0ABP9EJN7</accession>
<organism evidence="1 2">
    <name type="scientific">Actinomycetospora straminea</name>
    <dbReference type="NCBI Taxonomy" id="663607"/>
    <lineage>
        <taxon>Bacteria</taxon>
        <taxon>Bacillati</taxon>
        <taxon>Actinomycetota</taxon>
        <taxon>Actinomycetes</taxon>
        <taxon>Pseudonocardiales</taxon>
        <taxon>Pseudonocardiaceae</taxon>
        <taxon>Actinomycetospora</taxon>
    </lineage>
</organism>
<comment type="caution">
    <text evidence="1">The sequence shown here is derived from an EMBL/GenBank/DDBJ whole genome shotgun (WGS) entry which is preliminary data.</text>
</comment>
<gene>
    <name evidence="1" type="ORF">GCM10023203_35100</name>
</gene>
<name>A0ABP9EJN7_9PSEU</name>
<dbReference type="EMBL" id="BAABHQ010000009">
    <property type="protein sequence ID" value="GAA4880949.1"/>
    <property type="molecule type" value="Genomic_DNA"/>
</dbReference>
<evidence type="ECO:0000313" key="2">
    <source>
        <dbReference type="Proteomes" id="UP001500457"/>
    </source>
</evidence>
<dbReference type="Proteomes" id="UP001500457">
    <property type="component" value="Unassembled WGS sequence"/>
</dbReference>
<proteinExistence type="predicted"/>
<reference evidence="2" key="1">
    <citation type="journal article" date="2019" name="Int. J. Syst. Evol. Microbiol.">
        <title>The Global Catalogue of Microorganisms (GCM) 10K type strain sequencing project: providing services to taxonomists for standard genome sequencing and annotation.</title>
        <authorList>
            <consortium name="The Broad Institute Genomics Platform"/>
            <consortium name="The Broad Institute Genome Sequencing Center for Infectious Disease"/>
            <person name="Wu L."/>
            <person name="Ma J."/>
        </authorList>
    </citation>
    <scope>NUCLEOTIDE SEQUENCE [LARGE SCALE GENOMIC DNA]</scope>
    <source>
        <strain evidence="2">JCM 17983</strain>
    </source>
</reference>
<protein>
    <submittedName>
        <fullName evidence="1">Uncharacterized protein</fullName>
    </submittedName>
</protein>
<evidence type="ECO:0000313" key="1">
    <source>
        <dbReference type="EMBL" id="GAA4880949.1"/>
    </source>
</evidence>
<dbReference type="RefSeq" id="WP_274231815.1">
    <property type="nucleotide sequence ID" value="NZ_BAABHQ010000009.1"/>
</dbReference>